<name>A0ABR1MDK8_9PEZI</name>
<keyword evidence="1" id="KW-1133">Transmembrane helix</keyword>
<protein>
    <submittedName>
        <fullName evidence="2">Uncharacterized protein</fullName>
    </submittedName>
</protein>
<accession>A0ABR1MDK8</accession>
<evidence type="ECO:0000313" key="3">
    <source>
        <dbReference type="Proteomes" id="UP001365128"/>
    </source>
</evidence>
<dbReference type="Proteomes" id="UP001365128">
    <property type="component" value="Unassembled WGS sequence"/>
</dbReference>
<keyword evidence="3" id="KW-1185">Reference proteome</keyword>
<dbReference type="EMBL" id="JBBPDW010000014">
    <property type="protein sequence ID" value="KAK7546582.1"/>
    <property type="molecule type" value="Genomic_DNA"/>
</dbReference>
<keyword evidence="1" id="KW-0472">Membrane</keyword>
<evidence type="ECO:0000313" key="2">
    <source>
        <dbReference type="EMBL" id="KAK7546582.1"/>
    </source>
</evidence>
<keyword evidence="1" id="KW-0812">Transmembrane</keyword>
<proteinExistence type="predicted"/>
<comment type="caution">
    <text evidence="2">The sequence shown here is derived from an EMBL/GenBank/DDBJ whole genome shotgun (WGS) entry which is preliminary data.</text>
</comment>
<gene>
    <name evidence="2" type="ORF">IWX46DRAFT_73864</name>
</gene>
<reference evidence="2 3" key="1">
    <citation type="submission" date="2024-04" db="EMBL/GenBank/DDBJ databases">
        <title>Phyllosticta paracitricarpa is synonymous to the EU quarantine fungus P. citricarpa based on phylogenomic analyses.</title>
        <authorList>
            <consortium name="Lawrence Berkeley National Laboratory"/>
            <person name="Van Ingen-Buijs V.A."/>
            <person name="Van Westerhoven A.C."/>
            <person name="Haridas S."/>
            <person name="Skiadas P."/>
            <person name="Martin F."/>
            <person name="Groenewald J.Z."/>
            <person name="Crous P.W."/>
            <person name="Seidl M.F."/>
        </authorList>
    </citation>
    <scope>NUCLEOTIDE SEQUENCE [LARGE SCALE GENOMIC DNA]</scope>
    <source>
        <strain evidence="2 3">CBS 122670</strain>
    </source>
</reference>
<feature type="transmembrane region" description="Helical" evidence="1">
    <location>
        <begin position="20"/>
        <end position="43"/>
    </location>
</feature>
<evidence type="ECO:0000256" key="1">
    <source>
        <dbReference type="SAM" id="Phobius"/>
    </source>
</evidence>
<sequence>MGWPGKKTKARKDGWVNFFAAFFHFLMQLFLFLAAGVPSYFPLIGVMKRGVSRDIRSTWRLAAWEGLHSECQKKQSLLASRLHISFDTADEDEEQSFAAARRRGYCFFRHSPWLCV</sequence>
<organism evidence="2 3">
    <name type="scientific">Phyllosticta citricarpa</name>
    <dbReference type="NCBI Taxonomy" id="55181"/>
    <lineage>
        <taxon>Eukaryota</taxon>
        <taxon>Fungi</taxon>
        <taxon>Dikarya</taxon>
        <taxon>Ascomycota</taxon>
        <taxon>Pezizomycotina</taxon>
        <taxon>Dothideomycetes</taxon>
        <taxon>Dothideomycetes incertae sedis</taxon>
        <taxon>Botryosphaeriales</taxon>
        <taxon>Phyllostictaceae</taxon>
        <taxon>Phyllosticta</taxon>
    </lineage>
</organism>